<protein>
    <submittedName>
        <fullName evidence="7">Kinase-like domain-containing protein</fullName>
    </submittedName>
</protein>
<evidence type="ECO:0000256" key="3">
    <source>
        <dbReference type="ARBA" id="ARBA00022741"/>
    </source>
</evidence>
<dbReference type="Proteomes" id="UP000799770">
    <property type="component" value="Unassembled WGS sequence"/>
</dbReference>
<evidence type="ECO:0000256" key="4">
    <source>
        <dbReference type="ARBA" id="ARBA00022777"/>
    </source>
</evidence>
<dbReference type="EMBL" id="ML977321">
    <property type="protein sequence ID" value="KAF2116451.1"/>
    <property type="molecule type" value="Genomic_DNA"/>
</dbReference>
<gene>
    <name evidence="7" type="ORF">BDV96DRAFT_645769</name>
</gene>
<dbReference type="PANTHER" id="PTHR45646:SF11">
    <property type="entry name" value="SERINE_THREONINE-PROTEIN KINASE DOA"/>
    <property type="match status" value="1"/>
</dbReference>
<dbReference type="GO" id="GO:0043484">
    <property type="term" value="P:regulation of RNA splicing"/>
    <property type="evidence" value="ECO:0007669"/>
    <property type="project" value="TreeGrafter"/>
</dbReference>
<keyword evidence="3" id="KW-0547">Nucleotide-binding</keyword>
<evidence type="ECO:0000313" key="7">
    <source>
        <dbReference type="EMBL" id="KAF2116451.1"/>
    </source>
</evidence>
<evidence type="ECO:0000259" key="6">
    <source>
        <dbReference type="PROSITE" id="PS50011"/>
    </source>
</evidence>
<dbReference type="Gene3D" id="1.10.510.10">
    <property type="entry name" value="Transferase(Phosphotransferase) domain 1"/>
    <property type="match status" value="2"/>
</dbReference>
<keyword evidence="2" id="KW-0808">Transferase</keyword>
<dbReference type="GO" id="GO:0005634">
    <property type="term" value="C:nucleus"/>
    <property type="evidence" value="ECO:0007669"/>
    <property type="project" value="TreeGrafter"/>
</dbReference>
<sequence length="279" mass="31558">MGSRIPIHIGVLLDRYEIVNKLSVGGYSIVWAALDRHTGMHVSLKALKAAHSEDNMELRILQHLARETQHPGRRHIAKLLHHFDVHVHGKKNLILVMELLGPNLRDSRLAHLGDIPAFNRLVSRQLVFGAGLSTLEWYSARRLPQRYTPPLDQVVQGDVTREDGAPLPPGLPRHIVMPLYRYMHPHSRPKLEQLQIIDFSTSFFATEPHARVLTMEHVAAPELIFRMPASPAVDIWSLACTIFYIATKGRIAYPWGDDYAILPCLNLVIGESSAQWLLN</sequence>
<dbReference type="GO" id="GO:0005524">
    <property type="term" value="F:ATP binding"/>
    <property type="evidence" value="ECO:0007669"/>
    <property type="project" value="UniProtKB-KW"/>
</dbReference>
<dbReference type="SUPFAM" id="SSF56112">
    <property type="entry name" value="Protein kinase-like (PK-like)"/>
    <property type="match status" value="1"/>
</dbReference>
<dbReference type="InterPro" id="IPR000719">
    <property type="entry name" value="Prot_kinase_dom"/>
</dbReference>
<dbReference type="Gene3D" id="3.30.200.20">
    <property type="entry name" value="Phosphorylase Kinase, domain 1"/>
    <property type="match status" value="1"/>
</dbReference>
<reference evidence="7" key="1">
    <citation type="journal article" date="2020" name="Stud. Mycol.">
        <title>101 Dothideomycetes genomes: a test case for predicting lifestyles and emergence of pathogens.</title>
        <authorList>
            <person name="Haridas S."/>
            <person name="Albert R."/>
            <person name="Binder M."/>
            <person name="Bloem J."/>
            <person name="Labutti K."/>
            <person name="Salamov A."/>
            <person name="Andreopoulos B."/>
            <person name="Baker S."/>
            <person name="Barry K."/>
            <person name="Bills G."/>
            <person name="Bluhm B."/>
            <person name="Cannon C."/>
            <person name="Castanera R."/>
            <person name="Culley D."/>
            <person name="Daum C."/>
            <person name="Ezra D."/>
            <person name="Gonzalez J."/>
            <person name="Henrissat B."/>
            <person name="Kuo A."/>
            <person name="Liang C."/>
            <person name="Lipzen A."/>
            <person name="Lutzoni F."/>
            <person name="Magnuson J."/>
            <person name="Mondo S."/>
            <person name="Nolan M."/>
            <person name="Ohm R."/>
            <person name="Pangilinan J."/>
            <person name="Park H.-J."/>
            <person name="Ramirez L."/>
            <person name="Alfaro M."/>
            <person name="Sun H."/>
            <person name="Tritt A."/>
            <person name="Yoshinaga Y."/>
            <person name="Zwiers L.-H."/>
            <person name="Turgeon B."/>
            <person name="Goodwin S."/>
            <person name="Spatafora J."/>
            <person name="Crous P."/>
            <person name="Grigoriev I."/>
        </authorList>
    </citation>
    <scope>NUCLEOTIDE SEQUENCE</scope>
    <source>
        <strain evidence="7">CBS 627.86</strain>
    </source>
</reference>
<dbReference type="PANTHER" id="PTHR45646">
    <property type="entry name" value="SERINE/THREONINE-PROTEIN KINASE DOA-RELATED"/>
    <property type="match status" value="1"/>
</dbReference>
<dbReference type="PROSITE" id="PS50011">
    <property type="entry name" value="PROTEIN_KINASE_DOM"/>
    <property type="match status" value="1"/>
</dbReference>
<dbReference type="SMART" id="SM00220">
    <property type="entry name" value="S_TKc"/>
    <property type="match status" value="1"/>
</dbReference>
<feature type="domain" description="Protein kinase" evidence="6">
    <location>
        <begin position="16"/>
        <end position="279"/>
    </location>
</feature>
<organism evidence="7 8">
    <name type="scientific">Lophiotrema nucula</name>
    <dbReference type="NCBI Taxonomy" id="690887"/>
    <lineage>
        <taxon>Eukaryota</taxon>
        <taxon>Fungi</taxon>
        <taxon>Dikarya</taxon>
        <taxon>Ascomycota</taxon>
        <taxon>Pezizomycotina</taxon>
        <taxon>Dothideomycetes</taxon>
        <taxon>Pleosporomycetidae</taxon>
        <taxon>Pleosporales</taxon>
        <taxon>Lophiotremataceae</taxon>
        <taxon>Lophiotrema</taxon>
    </lineage>
</organism>
<dbReference type="InterPro" id="IPR011009">
    <property type="entry name" value="Kinase-like_dom_sf"/>
</dbReference>
<keyword evidence="8" id="KW-1185">Reference proteome</keyword>
<name>A0A6A5ZDE4_9PLEO</name>
<evidence type="ECO:0000256" key="1">
    <source>
        <dbReference type="ARBA" id="ARBA00022527"/>
    </source>
</evidence>
<dbReference type="GO" id="GO:0004674">
    <property type="term" value="F:protein serine/threonine kinase activity"/>
    <property type="evidence" value="ECO:0007669"/>
    <property type="project" value="UniProtKB-KW"/>
</dbReference>
<accession>A0A6A5ZDE4</accession>
<dbReference type="AlphaFoldDB" id="A0A6A5ZDE4"/>
<keyword evidence="5" id="KW-0067">ATP-binding</keyword>
<dbReference type="OrthoDB" id="5979581at2759"/>
<evidence type="ECO:0000256" key="2">
    <source>
        <dbReference type="ARBA" id="ARBA00022679"/>
    </source>
</evidence>
<keyword evidence="1" id="KW-0723">Serine/threonine-protein kinase</keyword>
<dbReference type="InterPro" id="IPR051175">
    <property type="entry name" value="CLK_kinases"/>
</dbReference>
<evidence type="ECO:0000313" key="8">
    <source>
        <dbReference type="Proteomes" id="UP000799770"/>
    </source>
</evidence>
<proteinExistence type="predicted"/>
<evidence type="ECO:0000256" key="5">
    <source>
        <dbReference type="ARBA" id="ARBA00022840"/>
    </source>
</evidence>
<keyword evidence="4 7" id="KW-0418">Kinase</keyword>